<dbReference type="PROSITE" id="PS50203">
    <property type="entry name" value="CALPAIN_CAT"/>
    <property type="match status" value="1"/>
</dbReference>
<dbReference type="OMA" id="WGERKGI"/>
<dbReference type="PANTHER" id="PTHR10183">
    <property type="entry name" value="CALPAIN"/>
    <property type="match status" value="1"/>
</dbReference>
<evidence type="ECO:0000256" key="6">
    <source>
        <dbReference type="PROSITE-ProRule" id="PRU00239"/>
    </source>
</evidence>
<name>A0A165GRZ7_XYLHT</name>
<feature type="compositionally biased region" description="Basic and acidic residues" evidence="7">
    <location>
        <begin position="602"/>
        <end position="615"/>
    </location>
</feature>
<feature type="compositionally biased region" description="Basic and acidic residues" evidence="7">
    <location>
        <begin position="724"/>
        <end position="737"/>
    </location>
</feature>
<feature type="non-terminal residue" evidence="9">
    <location>
        <position position="1"/>
    </location>
</feature>
<feature type="compositionally biased region" description="Basic residues" evidence="7">
    <location>
        <begin position="591"/>
        <end position="601"/>
    </location>
</feature>
<feature type="domain" description="Calpain catalytic" evidence="8">
    <location>
        <begin position="115"/>
        <end position="405"/>
    </location>
</feature>
<feature type="compositionally biased region" description="Acidic residues" evidence="7">
    <location>
        <begin position="695"/>
        <end position="714"/>
    </location>
</feature>
<sequence length="796" mass="89869">PTKSPQTAIDDFWEGFNTKYPGEVVTVLPSKFHARRVAENVPRGAVLAESATTSFEEAKAICKAKVEKIARECRRVNQKYRDPHFDIEFDFKRGRRYCLDGLVKDCLNLSPKSVKRVEDIFENPQFYINGPTASDVRQGGNGDCWFLAALCTLSNKEELLSNICVARDEQVGVYGFVFHRDGEWISEIIDDKLYLTKVDYDAMSEQERYNWSEINRADTEEEWKKTYQSGSAALYFAQCSEQNETWLPLLEKAYAKAHGDFGAIEGGFVGEAIEDLTGGVTTELFTSDILDKNKFWKEELMNVNKTFLFGCATGYFGEWAFKRGIVATHAYSIMQAREVKGHRLLLLRNPWGETEWNGAWSDGSAEWTPEMMTELGHSFGNDGVFWISYEDLLRKYQQLDRTRLFGPGWNVARQWTSLEIPWTVGYHDTKFRVTLEKDSQAVIVLTQLDSRYWRGLEGQYRFTLQFRLHKEGEEDYIVRSHGNYNMTRSVSTELELEAGSYLVLLKIIATRYSNASTAEHVLKTTCKDKRDKLLQIGLSYDLAHAKGQTKETEKEKEEREKREKLKKKLEKKRKLEQKRKAKAEGKELKRKEKAKAKKKEAKAKAKEAKKQEKAQRKLAKAAKKATNDGLRASGKGAEQASTSSHTSGDAILTPPDVAEQQAHEMEKPSSSSAHSTTVAEEKKDGDAKSPANADSDSESESDDNSSESSDESESEAPATASDASKPEENPSEKNGDDKAEDDEDDDFKKDPWNAVSVVGLRVFTKDSNATVEIVRPPPEDEIINALDLDDAAVDAT</sequence>
<dbReference type="InterPro" id="IPR038765">
    <property type="entry name" value="Papain-like_cys_pep_sf"/>
</dbReference>
<dbReference type="OrthoDB" id="424753at2759"/>
<evidence type="ECO:0000259" key="8">
    <source>
        <dbReference type="PROSITE" id="PS50203"/>
    </source>
</evidence>
<keyword evidence="3 6" id="KW-0378">Hydrolase</keyword>
<dbReference type="InterPro" id="IPR022684">
    <property type="entry name" value="Calpain_cysteine_protease"/>
</dbReference>
<dbReference type="InParanoid" id="A0A165GRZ7"/>
<dbReference type="RefSeq" id="XP_018188075.1">
    <property type="nucleotide sequence ID" value="XM_018329611.1"/>
</dbReference>
<comment type="similarity">
    <text evidence="1">Belongs to the peptidase C2 family.</text>
</comment>
<feature type="region of interest" description="Disordered" evidence="7">
    <location>
        <begin position="545"/>
        <end position="754"/>
    </location>
</feature>
<feature type="compositionally biased region" description="Basic residues" evidence="7">
    <location>
        <begin position="564"/>
        <end position="581"/>
    </location>
</feature>
<dbReference type="Gene3D" id="3.90.70.10">
    <property type="entry name" value="Cysteine proteinases"/>
    <property type="match status" value="1"/>
</dbReference>
<dbReference type="PANTHER" id="PTHR10183:SF379">
    <property type="entry name" value="CALPAIN-5"/>
    <property type="match status" value="1"/>
</dbReference>
<feature type="active site" evidence="5 6">
    <location>
        <position position="329"/>
    </location>
</feature>
<evidence type="ECO:0000256" key="2">
    <source>
        <dbReference type="ARBA" id="ARBA00022670"/>
    </source>
</evidence>
<dbReference type="GO" id="GO:0006508">
    <property type="term" value="P:proteolysis"/>
    <property type="evidence" value="ECO:0007669"/>
    <property type="project" value="UniProtKB-KW"/>
</dbReference>
<feature type="active site" evidence="5 6">
    <location>
        <position position="349"/>
    </location>
</feature>
<feature type="non-terminal residue" evidence="9">
    <location>
        <position position="796"/>
    </location>
</feature>
<dbReference type="Pfam" id="PF00648">
    <property type="entry name" value="Peptidase_C2"/>
    <property type="match status" value="1"/>
</dbReference>
<evidence type="ECO:0000313" key="10">
    <source>
        <dbReference type="Proteomes" id="UP000076632"/>
    </source>
</evidence>
<proteinExistence type="inferred from homology"/>
<dbReference type="SMART" id="SM00230">
    <property type="entry name" value="CysPc"/>
    <property type="match status" value="1"/>
</dbReference>
<keyword evidence="2 6" id="KW-0645">Protease</keyword>
<accession>A0A165GRZ7</accession>
<dbReference type="PRINTS" id="PR00704">
    <property type="entry name" value="CALPAIN"/>
</dbReference>
<dbReference type="InterPro" id="IPR001300">
    <property type="entry name" value="Peptidase_C2_calpain_cat"/>
</dbReference>
<keyword evidence="10" id="KW-1185">Reference proteome</keyword>
<gene>
    <name evidence="9" type="ORF">L228DRAFT_197472</name>
</gene>
<organism evidence="9 10">
    <name type="scientific">Xylona heveae (strain CBS 132557 / TC161)</name>
    <dbReference type="NCBI Taxonomy" id="1328760"/>
    <lineage>
        <taxon>Eukaryota</taxon>
        <taxon>Fungi</taxon>
        <taxon>Dikarya</taxon>
        <taxon>Ascomycota</taxon>
        <taxon>Pezizomycotina</taxon>
        <taxon>Xylonomycetes</taxon>
        <taxon>Xylonales</taxon>
        <taxon>Xylonaceae</taxon>
        <taxon>Xylona</taxon>
    </lineage>
</organism>
<dbReference type="EMBL" id="KV407458">
    <property type="protein sequence ID" value="KZF22520.1"/>
    <property type="molecule type" value="Genomic_DNA"/>
</dbReference>
<feature type="active site" evidence="5 6">
    <location>
        <position position="144"/>
    </location>
</feature>
<dbReference type="GeneID" id="28894748"/>
<dbReference type="CDD" id="cd00044">
    <property type="entry name" value="CysPc"/>
    <property type="match status" value="1"/>
</dbReference>
<keyword evidence="4 6" id="KW-0788">Thiol protease</keyword>
<evidence type="ECO:0000256" key="1">
    <source>
        <dbReference type="ARBA" id="ARBA00007623"/>
    </source>
</evidence>
<dbReference type="SUPFAM" id="SSF54001">
    <property type="entry name" value="Cysteine proteinases"/>
    <property type="match status" value="1"/>
</dbReference>
<dbReference type="InterPro" id="IPR000169">
    <property type="entry name" value="Pept_cys_AS"/>
</dbReference>
<dbReference type="AlphaFoldDB" id="A0A165GRZ7"/>
<dbReference type="Proteomes" id="UP000076632">
    <property type="component" value="Unassembled WGS sequence"/>
</dbReference>
<evidence type="ECO:0000256" key="7">
    <source>
        <dbReference type="SAM" id="MobiDB-lite"/>
    </source>
</evidence>
<dbReference type="FunFam" id="3.90.70.10:FF:000072">
    <property type="entry name" value="Cysteine proteinase"/>
    <property type="match status" value="1"/>
</dbReference>
<evidence type="ECO:0000256" key="5">
    <source>
        <dbReference type="PIRSR" id="PIRSR622684-1"/>
    </source>
</evidence>
<dbReference type="GO" id="GO:0004198">
    <property type="term" value="F:calcium-dependent cysteine-type endopeptidase activity"/>
    <property type="evidence" value="ECO:0007669"/>
    <property type="project" value="InterPro"/>
</dbReference>
<feature type="compositionally biased region" description="Polar residues" evidence="7">
    <location>
        <begin position="668"/>
        <end position="678"/>
    </location>
</feature>
<evidence type="ECO:0000256" key="3">
    <source>
        <dbReference type="ARBA" id="ARBA00022801"/>
    </source>
</evidence>
<feature type="compositionally biased region" description="Basic and acidic residues" evidence="7">
    <location>
        <begin position="548"/>
        <end position="563"/>
    </location>
</feature>
<dbReference type="STRING" id="1328760.A0A165GRZ7"/>
<reference evidence="9 10" key="1">
    <citation type="journal article" date="2016" name="Fungal Biol.">
        <title>The genome of Xylona heveae provides a window into fungal endophytism.</title>
        <authorList>
            <person name="Gazis R."/>
            <person name="Kuo A."/>
            <person name="Riley R."/>
            <person name="LaButti K."/>
            <person name="Lipzen A."/>
            <person name="Lin J."/>
            <person name="Amirebrahimi M."/>
            <person name="Hesse C.N."/>
            <person name="Spatafora J.W."/>
            <person name="Henrissat B."/>
            <person name="Hainaut M."/>
            <person name="Grigoriev I.V."/>
            <person name="Hibbett D.S."/>
        </authorList>
    </citation>
    <scope>NUCLEOTIDE SEQUENCE [LARGE SCALE GENOMIC DNA]</scope>
    <source>
        <strain evidence="9 10">TC161</strain>
    </source>
</reference>
<protein>
    <submittedName>
        <fullName evidence="9">Cysteine proteinase</fullName>
    </submittedName>
</protein>
<evidence type="ECO:0000313" key="9">
    <source>
        <dbReference type="EMBL" id="KZF22520.1"/>
    </source>
</evidence>
<evidence type="ECO:0000256" key="4">
    <source>
        <dbReference type="ARBA" id="ARBA00022807"/>
    </source>
</evidence>
<dbReference type="PROSITE" id="PS00139">
    <property type="entry name" value="THIOL_PROTEASE_CYS"/>
    <property type="match status" value="1"/>
</dbReference>